<evidence type="ECO:0000313" key="6">
    <source>
        <dbReference type="Proteomes" id="UP000054805"/>
    </source>
</evidence>
<feature type="region of interest" description="Disordered" evidence="1">
    <location>
        <begin position="315"/>
        <end position="334"/>
    </location>
</feature>
<dbReference type="GO" id="GO:0032870">
    <property type="term" value="P:cellular response to hormone stimulus"/>
    <property type="evidence" value="ECO:0007669"/>
    <property type="project" value="TreeGrafter"/>
</dbReference>
<dbReference type="EMBL" id="JYDS01000098">
    <property type="protein sequence ID" value="KRZ25622.1"/>
    <property type="molecule type" value="Genomic_DNA"/>
</dbReference>
<dbReference type="EMBL" id="JYDV01000072">
    <property type="protein sequence ID" value="KRZ36470.1"/>
    <property type="molecule type" value="Genomic_DNA"/>
</dbReference>
<keyword evidence="6" id="KW-1185">Reference proteome</keyword>
<name>A0A0V1JNF5_TRIPS</name>
<dbReference type="InterPro" id="IPR008657">
    <property type="entry name" value="JTB"/>
</dbReference>
<dbReference type="Proteomes" id="UP000054805">
    <property type="component" value="Unassembled WGS sequence"/>
</dbReference>
<dbReference type="Gene3D" id="3.30.720.220">
    <property type="match status" value="1"/>
</dbReference>
<keyword evidence="2" id="KW-1133">Transmembrane helix</keyword>
<feature type="transmembrane region" description="Helical" evidence="2">
    <location>
        <begin position="121"/>
        <end position="141"/>
    </location>
</feature>
<dbReference type="GO" id="GO:0016020">
    <property type="term" value="C:membrane"/>
    <property type="evidence" value="ECO:0007669"/>
    <property type="project" value="InterPro"/>
</dbReference>
<feature type="non-terminal residue" evidence="5">
    <location>
        <position position="1"/>
    </location>
</feature>
<dbReference type="GO" id="GO:0016922">
    <property type="term" value="F:nuclear receptor binding"/>
    <property type="evidence" value="ECO:0007669"/>
    <property type="project" value="TreeGrafter"/>
</dbReference>
<feature type="transmembrane region" description="Helical" evidence="2">
    <location>
        <begin position="15"/>
        <end position="37"/>
    </location>
</feature>
<gene>
    <name evidence="5" type="primary">ncoa2</name>
    <name evidence="4" type="ORF">T4B_6485</name>
    <name evidence="5" type="ORF">T4C_5947</name>
</gene>
<keyword evidence="5" id="KW-0675">Receptor</keyword>
<dbReference type="SMART" id="SM00091">
    <property type="entry name" value="PAS"/>
    <property type="match status" value="1"/>
</dbReference>
<feature type="compositionally biased region" description="Polar residues" evidence="1">
    <location>
        <begin position="987"/>
        <end position="1004"/>
    </location>
</feature>
<dbReference type="InterPro" id="IPR017426">
    <property type="entry name" value="Nuclear_rcpt_coactivator"/>
</dbReference>
<dbReference type="PANTHER" id="PTHR10684:SF4">
    <property type="entry name" value="TAIMAN, ISOFORM G"/>
    <property type="match status" value="1"/>
</dbReference>
<keyword evidence="2" id="KW-0812">Transmembrane</keyword>
<keyword evidence="2" id="KW-0472">Membrane</keyword>
<evidence type="ECO:0000256" key="1">
    <source>
        <dbReference type="SAM" id="MobiDB-lite"/>
    </source>
</evidence>
<dbReference type="PANTHER" id="PTHR10684">
    <property type="entry name" value="NUCLEAR RECEPTOR COACTIVATOR"/>
    <property type="match status" value="1"/>
</dbReference>
<dbReference type="Proteomes" id="UP000054826">
    <property type="component" value="Unassembled WGS sequence"/>
</dbReference>
<protein>
    <submittedName>
        <fullName evidence="5">Nuclear receptor coactivator 2</fullName>
    </submittedName>
</protein>
<dbReference type="InterPro" id="IPR035965">
    <property type="entry name" value="PAS-like_dom_sf"/>
</dbReference>
<accession>A0A0V1JNF5</accession>
<evidence type="ECO:0000256" key="2">
    <source>
        <dbReference type="SAM" id="Phobius"/>
    </source>
</evidence>
<evidence type="ECO:0000313" key="4">
    <source>
        <dbReference type="EMBL" id="KRZ25622.1"/>
    </source>
</evidence>
<feature type="compositionally biased region" description="Low complexity" evidence="1">
    <location>
        <begin position="315"/>
        <end position="329"/>
    </location>
</feature>
<dbReference type="InterPro" id="IPR000014">
    <property type="entry name" value="PAS"/>
</dbReference>
<evidence type="ECO:0000259" key="3">
    <source>
        <dbReference type="PROSITE" id="PS50112"/>
    </source>
</evidence>
<reference evidence="6 7" key="1">
    <citation type="submission" date="2015-01" db="EMBL/GenBank/DDBJ databases">
        <title>Evolution of Trichinella species and genotypes.</title>
        <authorList>
            <person name="Korhonen P.K."/>
            <person name="Edoardo P."/>
            <person name="Giuseppe L.R."/>
            <person name="Gasser R.B."/>
        </authorList>
    </citation>
    <scope>NUCLEOTIDE SEQUENCE [LARGE SCALE GENOMIC DNA]</scope>
    <source>
        <strain evidence="5">ISS176</strain>
        <strain evidence="4">ISS588</strain>
    </source>
</reference>
<dbReference type="GO" id="GO:0045944">
    <property type="term" value="P:positive regulation of transcription by RNA polymerase II"/>
    <property type="evidence" value="ECO:0007669"/>
    <property type="project" value="TreeGrafter"/>
</dbReference>
<evidence type="ECO:0000313" key="7">
    <source>
        <dbReference type="Proteomes" id="UP000054826"/>
    </source>
</evidence>
<dbReference type="GO" id="GO:0003713">
    <property type="term" value="F:transcription coactivator activity"/>
    <property type="evidence" value="ECO:0007669"/>
    <property type="project" value="InterPro"/>
</dbReference>
<sequence>LVNMGILEFCKTRKLIIFVFTALVLIVLVFIFENSILIDENDLYRSLEKIHREQSDTDLHCWQKEDFKILESCKLCSEFEKDASNINNCTEASSYYEKVNCTNSGIAFRPCRNVNHEIRRYVLFAILCHGLSVLFLVMVRYRSAALDREKQLRIRKQFEMETSYSTSGEKKVKLSVIRQLSREEWKNSVTWARQSYGGSSDWPHFRILLKPNFQSALDTQTVLDSTDRGDRKEKKVEQLALMQTVELVDDFFETFSPTTTGIVQSPELVFSSPLSESVESMRQNNLDNATSMMNISPSGSSSLFSPVVFNNYNTTTTNSNNNNNNNNNNGSTGCLVSRSEIERENFSSAQTDLQLPTPNTATEQQKSQYFSELVELLQENLCSSNDAVHSGMLYSNRQLVQEVVQHWNREKEKKENIIQHGDVSSTALSLSASHIGPILLGVLDSFFFVMNTEGLIEYISDNVVKYLKFHQSDMLNQPIFKFVSNADRHLFEQLLPDSLAFNLFNFAFPTDVGFEKKRQSRTFCCRFLIKDSNAISILNDVDNILSQQKPNATGNCTFETMHVSAMSLPYPKEMRADYDFLSLSPSTAVSQPCLVCVVRPADSDSEQGALHIGGSNNVCVQKEICAKEQQPLLNFYCSMDSQILQCIVKYCTNPALCALETEAVKYKLIALCCNEDRDLLENNLNTAYEKGFATVDRLRLKNPVAMDQGVVVVSLKSQLLSQNAEAFSLAVNRQWPVVHLECTILQAADVKQSVDVRSVCSLESGTSTRDVETSIASSLSTIASSLSSPASVVASNSAAKSVWPSQTNSFLDISLERTQFSEKPSVGDEYNFHTDMQQISYNFVQPLDKVDDGRKVPQDDFERLLSEVFDTKQAEPLVSRAAEVKSVEQPKPSEVKSDFIGQHVILRHLLNQDEPASLQQGFNMTAGDGRVLSAATFVGGGDMHKMVADRKQLQTDECSRPRGAKKAALLAAANHGGSAAKKRAYKNGSQQQDSWPRMHQQPTRGSYGGRKQANTTRNSLLVKLLEQRSPLTIALPTSIATQAMDRPPPQPLAADGMHMPLTLMTNIVTNQQQYPSESYRHGHGAYGSSTSFQPSSYYPVTPDVPKAEPLVHDLTEDSFLQNRYTTTVCQRYYSMSEEKLSLTSPAYGTDILECSPQQQMINPTTPTTAYCASANDTLSANCQHHQYASPHRNGYQLSQQTQNLPLFDRRISSTYLQNNSNCNTSNNNNGNKNAAIVGKRPAVSDERSADFVDTGCYMSPAYAKAEMPKRFQSGFEIDPTRTTNNLAELDFDRNKFTTVKHQYTTTAAAFPDPRMQSNTELAACQNQPDLKFFFDIG</sequence>
<organism evidence="5 7">
    <name type="scientific">Trichinella pseudospiralis</name>
    <name type="common">Parasitic roundworm</name>
    <dbReference type="NCBI Taxonomy" id="6337"/>
    <lineage>
        <taxon>Eukaryota</taxon>
        <taxon>Metazoa</taxon>
        <taxon>Ecdysozoa</taxon>
        <taxon>Nematoda</taxon>
        <taxon>Enoplea</taxon>
        <taxon>Dorylaimia</taxon>
        <taxon>Trichinellida</taxon>
        <taxon>Trichinellidae</taxon>
        <taxon>Trichinella</taxon>
    </lineage>
</organism>
<proteinExistence type="predicted"/>
<dbReference type="SUPFAM" id="SSF55785">
    <property type="entry name" value="PYP-like sensor domain (PAS domain)"/>
    <property type="match status" value="1"/>
</dbReference>
<comment type="caution">
    <text evidence="5">The sequence shown here is derived from an EMBL/GenBank/DDBJ whole genome shotgun (WGS) entry which is preliminary data.</text>
</comment>
<dbReference type="CDD" id="cd00130">
    <property type="entry name" value="PAS"/>
    <property type="match status" value="1"/>
</dbReference>
<feature type="region of interest" description="Disordered" evidence="1">
    <location>
        <begin position="976"/>
        <end position="1014"/>
    </location>
</feature>
<dbReference type="Gene3D" id="3.30.450.20">
    <property type="entry name" value="PAS domain"/>
    <property type="match status" value="1"/>
</dbReference>
<dbReference type="Pfam" id="PF05439">
    <property type="entry name" value="JTB"/>
    <property type="match status" value="1"/>
</dbReference>
<dbReference type="PROSITE" id="PS50112">
    <property type="entry name" value="PAS"/>
    <property type="match status" value="1"/>
</dbReference>
<feature type="domain" description="PAS" evidence="3">
    <location>
        <begin position="439"/>
        <end position="502"/>
    </location>
</feature>
<evidence type="ECO:0000313" key="5">
    <source>
        <dbReference type="EMBL" id="KRZ36470.1"/>
    </source>
</evidence>
<dbReference type="GO" id="GO:0005634">
    <property type="term" value="C:nucleus"/>
    <property type="evidence" value="ECO:0007669"/>
    <property type="project" value="InterPro"/>
</dbReference>